<dbReference type="SUPFAM" id="SSF47384">
    <property type="entry name" value="Homodimeric domain of signal transducing histidine kinase"/>
    <property type="match status" value="1"/>
</dbReference>
<evidence type="ECO:0000259" key="9">
    <source>
        <dbReference type="PROSITE" id="PS50112"/>
    </source>
</evidence>
<dbReference type="InterPro" id="IPR003661">
    <property type="entry name" value="HisK_dim/P_dom"/>
</dbReference>
<evidence type="ECO:0000256" key="2">
    <source>
        <dbReference type="ARBA" id="ARBA00012438"/>
    </source>
</evidence>
<feature type="domain" description="PAC" evidence="10">
    <location>
        <begin position="360"/>
        <end position="412"/>
    </location>
</feature>
<feature type="transmembrane region" description="Helical" evidence="7">
    <location>
        <begin position="78"/>
        <end position="104"/>
    </location>
</feature>
<keyword evidence="5 11" id="KW-0418">Kinase</keyword>
<dbReference type="Gene3D" id="3.30.565.10">
    <property type="entry name" value="Histidine kinase-like ATPase, C-terminal domain"/>
    <property type="match status" value="1"/>
</dbReference>
<feature type="domain" description="Histidine kinase" evidence="8">
    <location>
        <begin position="716"/>
        <end position="929"/>
    </location>
</feature>
<evidence type="ECO:0000256" key="5">
    <source>
        <dbReference type="ARBA" id="ARBA00022777"/>
    </source>
</evidence>
<dbReference type="Pfam" id="PF08448">
    <property type="entry name" value="PAS_4"/>
    <property type="match status" value="2"/>
</dbReference>
<dbReference type="Gene3D" id="2.10.70.100">
    <property type="match status" value="1"/>
</dbReference>
<dbReference type="InterPro" id="IPR004358">
    <property type="entry name" value="Sig_transdc_His_kin-like_C"/>
</dbReference>
<feature type="domain" description="PAS" evidence="9">
    <location>
        <begin position="287"/>
        <end position="357"/>
    </location>
</feature>
<dbReference type="KEGG" id="mpl:Mpal_0667"/>
<feature type="domain" description="PAC" evidence="10">
    <location>
        <begin position="481"/>
        <end position="535"/>
    </location>
</feature>
<feature type="transmembrane region" description="Helical" evidence="7">
    <location>
        <begin position="188"/>
        <end position="208"/>
    </location>
</feature>
<dbReference type="CDD" id="cd00130">
    <property type="entry name" value="PAS"/>
    <property type="match status" value="3"/>
</dbReference>
<dbReference type="PROSITE" id="PS50112">
    <property type="entry name" value="PAS"/>
    <property type="match status" value="2"/>
</dbReference>
<dbReference type="SMART" id="SM00387">
    <property type="entry name" value="HATPase_c"/>
    <property type="match status" value="1"/>
</dbReference>
<keyword evidence="7" id="KW-0472">Membrane</keyword>
<dbReference type="PROSITE" id="PS50109">
    <property type="entry name" value="HIS_KIN"/>
    <property type="match status" value="1"/>
</dbReference>
<dbReference type="STRING" id="521011.Mpal_0667"/>
<feature type="transmembrane region" description="Helical" evidence="7">
    <location>
        <begin position="110"/>
        <end position="135"/>
    </location>
</feature>
<dbReference type="InterPro" id="IPR013655">
    <property type="entry name" value="PAS_fold_3"/>
</dbReference>
<dbReference type="NCBIfam" id="TIGR00229">
    <property type="entry name" value="sensory_box"/>
    <property type="match status" value="3"/>
</dbReference>
<keyword evidence="4" id="KW-0808">Transferase</keyword>
<comment type="catalytic activity">
    <reaction evidence="1">
        <text>ATP + protein L-histidine = ADP + protein N-phospho-L-histidine.</text>
        <dbReference type="EC" id="2.7.13.3"/>
    </reaction>
</comment>
<evidence type="ECO:0000256" key="4">
    <source>
        <dbReference type="ARBA" id="ARBA00022679"/>
    </source>
</evidence>
<dbReference type="SUPFAM" id="SSF55874">
    <property type="entry name" value="ATPase domain of HSP90 chaperone/DNA topoisomerase II/histidine kinase"/>
    <property type="match status" value="1"/>
</dbReference>
<evidence type="ECO:0000259" key="10">
    <source>
        <dbReference type="PROSITE" id="PS50113"/>
    </source>
</evidence>
<keyword evidence="6" id="KW-0175">Coiled coil</keyword>
<dbReference type="PRINTS" id="PR00344">
    <property type="entry name" value="BCTRLSENSOR"/>
</dbReference>
<dbReference type="PANTHER" id="PTHR43304:SF1">
    <property type="entry name" value="PAC DOMAIN-CONTAINING PROTEIN"/>
    <property type="match status" value="1"/>
</dbReference>
<dbReference type="InterPro" id="IPR052162">
    <property type="entry name" value="Sensor_kinase/Photoreceptor"/>
</dbReference>
<dbReference type="InterPro" id="IPR035965">
    <property type="entry name" value="PAS-like_dom_sf"/>
</dbReference>
<dbReference type="eggNOG" id="arCOG06192">
    <property type="taxonomic scope" value="Archaea"/>
</dbReference>
<feature type="transmembrane region" description="Helical" evidence="7">
    <location>
        <begin position="215"/>
        <end position="239"/>
    </location>
</feature>
<dbReference type="InterPro" id="IPR003594">
    <property type="entry name" value="HATPase_dom"/>
</dbReference>
<dbReference type="InterPro" id="IPR000700">
    <property type="entry name" value="PAS-assoc_C"/>
</dbReference>
<keyword evidence="7" id="KW-1133">Transmembrane helix</keyword>
<dbReference type="Gene3D" id="1.10.287.130">
    <property type="match status" value="1"/>
</dbReference>
<dbReference type="HOGENOM" id="CLU_314654_0_0_2"/>
<feature type="transmembrane region" description="Helical" evidence="7">
    <location>
        <begin position="20"/>
        <end position="38"/>
    </location>
</feature>
<dbReference type="AlphaFoldDB" id="B8GFI7"/>
<evidence type="ECO:0000256" key="6">
    <source>
        <dbReference type="SAM" id="Coils"/>
    </source>
</evidence>
<dbReference type="SMART" id="SM00388">
    <property type="entry name" value="HisKA"/>
    <property type="match status" value="1"/>
</dbReference>
<dbReference type="PANTHER" id="PTHR43304">
    <property type="entry name" value="PHYTOCHROME-LIKE PROTEIN CPH1"/>
    <property type="match status" value="1"/>
</dbReference>
<feature type="coiled-coil region" evidence="6">
    <location>
        <begin position="526"/>
        <end position="574"/>
    </location>
</feature>
<dbReference type="EC" id="2.7.13.3" evidence="2"/>
<evidence type="ECO:0000256" key="3">
    <source>
        <dbReference type="ARBA" id="ARBA00022553"/>
    </source>
</evidence>
<dbReference type="SMART" id="SM00086">
    <property type="entry name" value="PAC"/>
    <property type="match status" value="3"/>
</dbReference>
<dbReference type="FunFam" id="3.30.565.10:FF:000006">
    <property type="entry name" value="Sensor histidine kinase WalK"/>
    <property type="match status" value="1"/>
</dbReference>
<dbReference type="InterPro" id="IPR005467">
    <property type="entry name" value="His_kinase_dom"/>
</dbReference>
<dbReference type="InterPro" id="IPR036890">
    <property type="entry name" value="HATPase_C_sf"/>
</dbReference>
<dbReference type="GeneID" id="25394097"/>
<keyword evidence="7" id="KW-0812">Transmembrane</keyword>
<dbReference type="Proteomes" id="UP000002457">
    <property type="component" value="Chromosome"/>
</dbReference>
<sequence length="929" mass="104522">MARHHPFDSATTNVNQRKIISLLIVPSYLVIIALLFLTDRTAVFAQPLLLLLLNSIFLGLIPLYVAYVSVLSFQRSGLVNILMMGAGMLFLGLGAIATGLVGLLPDSSNMSITIFNLSAGISAFLQFAGALIALVGWTFRPAGRRTVIAATVYGVVVTGSAGFMLAALLGLTPTFFVPGSGSTILRDFVLAGGIEFLLLASGLFFVLFRKRDEDFFFWYSIGMAMIGLGLLAATIIMVFDGPLNWAARIGEYLGACFILVAFMALQHRASTGNVSDQEMLTRFFAEAETRYRQLIQTAVDAIIVLDPAFRVILWNTGAERLYGYTSEEMVGSPISCIFPFEQKEEILHQLEKIRQGETIERVETERVTKDGSRRLISLSLSPILSSDGDFIGISDIAHDITERQRFQNEILKAKNRWERTFDAVPDMIAIVDKHFRIVQVNRAMADSIGISPEEVVGMTCYEVIHHSSTPPTICPHQKLLQDYQSHSTDLHEDTSNKDFFLTVSPIQDPLGNVRGSVHILRDITERKRAEEALIRSNEELNELNEELTATEEEMKMNNEELMTAEKMLRESEARLALALDISGMGTLDCDMVNHTSWRSLRHDQIFGYKTPPSTWNLKIFIDHVLPEDQEMVRKIFSDAFASQSDWRFECRIRRTDGEIRWIEKTGLGQYDDAGRPLRVLGLLLDITERKQFETTQKKYAEKLMASNEELQRYAYVASHDLQEPLRSIVSFSQLLDRRYRGKLDKDADEYIKFIVDGGVRMQALIKDLLQVSRIETQAQPLAPTDANAVVADSIRSLKTPIHDNNARVTVDPLPIVMADPSQLEQIFTNLIGNAIKYHRPEMPPAITVSAERHGNWWEFSVRDNGIGIKAEFFDRIFEMFRRLHTIDEYEGTGIGLAIVKKIVERHGGRIRIESELGEGSTFFFTLPVV</sequence>
<evidence type="ECO:0000313" key="11">
    <source>
        <dbReference type="EMBL" id="ACL16035.1"/>
    </source>
</evidence>
<dbReference type="Pfam" id="PF02518">
    <property type="entry name" value="HATPase_c"/>
    <property type="match status" value="1"/>
</dbReference>
<dbReference type="Gene3D" id="3.30.450.20">
    <property type="entry name" value="PAS domain"/>
    <property type="match status" value="3"/>
</dbReference>
<dbReference type="Pfam" id="PF08447">
    <property type="entry name" value="PAS_3"/>
    <property type="match status" value="1"/>
</dbReference>
<gene>
    <name evidence="11" type="ordered locus">Mpal_0667</name>
</gene>
<proteinExistence type="predicted"/>
<dbReference type="SUPFAM" id="SSF55785">
    <property type="entry name" value="PYP-like sensor domain (PAS domain)"/>
    <property type="match status" value="3"/>
</dbReference>
<name>B8GFI7_METPE</name>
<evidence type="ECO:0000256" key="1">
    <source>
        <dbReference type="ARBA" id="ARBA00000085"/>
    </source>
</evidence>
<dbReference type="SMART" id="SM00091">
    <property type="entry name" value="PAS"/>
    <property type="match status" value="3"/>
</dbReference>
<dbReference type="CDD" id="cd16921">
    <property type="entry name" value="HATPase_FilI-like"/>
    <property type="match status" value="1"/>
</dbReference>
<dbReference type="PROSITE" id="PS50113">
    <property type="entry name" value="PAC"/>
    <property type="match status" value="3"/>
</dbReference>
<dbReference type="OrthoDB" id="342253at2157"/>
<dbReference type="InterPro" id="IPR013656">
    <property type="entry name" value="PAS_4"/>
</dbReference>
<accession>B8GFI7</accession>
<feature type="domain" description="PAS" evidence="9">
    <location>
        <begin position="413"/>
        <end position="465"/>
    </location>
</feature>
<keyword evidence="3" id="KW-0597">Phosphoprotein</keyword>
<protein>
    <recommendedName>
        <fullName evidence="2">histidine kinase</fullName>
        <ecNumber evidence="2">2.7.13.3</ecNumber>
    </recommendedName>
</protein>
<evidence type="ECO:0000313" key="12">
    <source>
        <dbReference type="Proteomes" id="UP000002457"/>
    </source>
</evidence>
<dbReference type="InterPro" id="IPR000014">
    <property type="entry name" value="PAS"/>
</dbReference>
<dbReference type="InterPro" id="IPR001610">
    <property type="entry name" value="PAC"/>
</dbReference>
<dbReference type="InterPro" id="IPR036097">
    <property type="entry name" value="HisK_dim/P_sf"/>
</dbReference>
<dbReference type="Pfam" id="PF00512">
    <property type="entry name" value="HisKA"/>
    <property type="match status" value="1"/>
</dbReference>
<feature type="domain" description="PAC" evidence="10">
    <location>
        <begin position="646"/>
        <end position="698"/>
    </location>
</feature>
<dbReference type="EMBL" id="CP001338">
    <property type="protein sequence ID" value="ACL16035.1"/>
    <property type="molecule type" value="Genomic_DNA"/>
</dbReference>
<dbReference type="eggNOG" id="arCOG02358">
    <property type="taxonomic scope" value="Archaea"/>
</dbReference>
<dbReference type="GO" id="GO:0000155">
    <property type="term" value="F:phosphorelay sensor kinase activity"/>
    <property type="evidence" value="ECO:0007669"/>
    <property type="project" value="InterPro"/>
</dbReference>
<organism evidence="11 12">
    <name type="scientific">Methanosphaerula palustris (strain ATCC BAA-1556 / DSM 19958 / E1-9c)</name>
    <dbReference type="NCBI Taxonomy" id="521011"/>
    <lineage>
        <taxon>Archaea</taxon>
        <taxon>Methanobacteriati</taxon>
        <taxon>Methanobacteriota</taxon>
        <taxon>Stenosarchaea group</taxon>
        <taxon>Methanomicrobia</taxon>
        <taxon>Methanomicrobiales</taxon>
        <taxon>Methanoregulaceae</taxon>
        <taxon>Methanosphaerula</taxon>
    </lineage>
</organism>
<keyword evidence="12" id="KW-1185">Reference proteome</keyword>
<reference evidence="11 12" key="1">
    <citation type="journal article" date="2015" name="Genome Announc.">
        <title>Complete Genome Sequence of Methanosphaerula palustris E1-9CT, a Hydrogenotrophic Methanogen Isolated from a Minerotrophic Fen Peatland.</title>
        <authorList>
            <person name="Cadillo-Quiroz H."/>
            <person name="Browne P."/>
            <person name="Kyrpides N."/>
            <person name="Woyke T."/>
            <person name="Goodwin L."/>
            <person name="Detter C."/>
            <person name="Yavitt J.B."/>
            <person name="Zinder S.H."/>
        </authorList>
    </citation>
    <scope>NUCLEOTIDE SEQUENCE [LARGE SCALE GENOMIC DNA]</scope>
    <source>
        <strain evidence="12">ATCC BAA-1556 / DSM 19958 / E1-9c</strain>
    </source>
</reference>
<feature type="transmembrane region" description="Helical" evidence="7">
    <location>
        <begin position="147"/>
        <end position="168"/>
    </location>
</feature>
<evidence type="ECO:0000256" key="7">
    <source>
        <dbReference type="SAM" id="Phobius"/>
    </source>
</evidence>
<evidence type="ECO:0000259" key="8">
    <source>
        <dbReference type="PROSITE" id="PS50109"/>
    </source>
</evidence>
<dbReference type="RefSeq" id="WP_012617354.1">
    <property type="nucleotide sequence ID" value="NC_011832.1"/>
</dbReference>
<feature type="transmembrane region" description="Helical" evidence="7">
    <location>
        <begin position="44"/>
        <end position="66"/>
    </location>
</feature>
<dbReference type="CDD" id="cd00082">
    <property type="entry name" value="HisKA"/>
    <property type="match status" value="1"/>
</dbReference>